<feature type="transmembrane region" description="Helical" evidence="9">
    <location>
        <begin position="509"/>
        <end position="533"/>
    </location>
</feature>
<keyword evidence="2 9" id="KW-0813">Transport</keyword>
<evidence type="ECO:0000256" key="6">
    <source>
        <dbReference type="ARBA" id="ARBA00022989"/>
    </source>
</evidence>
<dbReference type="PRINTS" id="PR01755">
    <property type="entry name" value="SECFTRNLCASE"/>
</dbReference>
<comment type="subunit">
    <text evidence="9">Forms a complex with SecF. Part of the essential Sec protein translocation apparatus which comprises SecA, SecYEG and auxiliary proteins SecDF. Other proteins may also be involved.</text>
</comment>
<dbReference type="NCBIfam" id="TIGR01129">
    <property type="entry name" value="secD"/>
    <property type="match status" value="1"/>
</dbReference>
<dbReference type="InterPro" id="IPR055344">
    <property type="entry name" value="SecD_SecF_C_bact"/>
</dbReference>
<evidence type="ECO:0000313" key="14">
    <source>
        <dbReference type="Proteomes" id="UP000319383"/>
    </source>
</evidence>
<protein>
    <recommendedName>
        <fullName evidence="9 10">Multifunctional fusion protein</fullName>
    </recommendedName>
    <domain>
        <recommendedName>
            <fullName evidence="9">Protein translocase subunit SecD</fullName>
        </recommendedName>
    </domain>
    <domain>
        <recommendedName>
            <fullName evidence="10">Protein-export membrane protein SecF</fullName>
        </recommendedName>
    </domain>
</protein>
<dbReference type="Pfam" id="PF22599">
    <property type="entry name" value="SecDF_P1_head"/>
    <property type="match status" value="1"/>
</dbReference>
<dbReference type="GO" id="GO:0043952">
    <property type="term" value="P:protein transport by the Sec complex"/>
    <property type="evidence" value="ECO:0007669"/>
    <property type="project" value="UniProtKB-UniRule"/>
</dbReference>
<keyword evidence="14" id="KW-1185">Reference proteome</keyword>
<evidence type="ECO:0000256" key="8">
    <source>
        <dbReference type="ARBA" id="ARBA00023136"/>
    </source>
</evidence>
<dbReference type="InterPro" id="IPR022646">
    <property type="entry name" value="SecD/SecF_CS"/>
</dbReference>
<name>A0A517ZGX6_9PLAN</name>
<evidence type="ECO:0000256" key="7">
    <source>
        <dbReference type="ARBA" id="ARBA00023010"/>
    </source>
</evidence>
<dbReference type="PANTHER" id="PTHR30081">
    <property type="entry name" value="PROTEIN-EXPORT MEMBRANE PROTEIN SEC"/>
    <property type="match status" value="1"/>
</dbReference>
<evidence type="ECO:0000313" key="13">
    <source>
        <dbReference type="EMBL" id="QDU41728.1"/>
    </source>
</evidence>
<dbReference type="InterPro" id="IPR048634">
    <property type="entry name" value="SecD_SecF_C"/>
</dbReference>
<dbReference type="InterPro" id="IPR022645">
    <property type="entry name" value="SecD/SecF_bac"/>
</dbReference>
<feature type="transmembrane region" description="Helical" evidence="9">
    <location>
        <begin position="34"/>
        <end position="53"/>
    </location>
</feature>
<evidence type="ECO:0000256" key="9">
    <source>
        <dbReference type="HAMAP-Rule" id="MF_01463"/>
    </source>
</evidence>
<evidence type="ECO:0000259" key="11">
    <source>
        <dbReference type="Pfam" id="PF02355"/>
    </source>
</evidence>
<dbReference type="NCBIfam" id="TIGR00916">
    <property type="entry name" value="2A0604s01"/>
    <property type="match status" value="1"/>
</dbReference>
<comment type="caution">
    <text evidence="9">Lacks conserved residue(s) required for the propagation of feature annotation.</text>
</comment>
<feature type="transmembrane region" description="Helical" evidence="9">
    <location>
        <begin position="411"/>
        <end position="430"/>
    </location>
</feature>
<dbReference type="Pfam" id="PF07549">
    <property type="entry name" value="Sec_GG"/>
    <property type="match status" value="1"/>
</dbReference>
<sequence>MYLFFAAEEVTNGVTIVAEEATTGDSAMMQFAKIVLVLFLCFGLPFILGHLIAKALKLRDLASKIGWILCAITLASSPFMYQMYAGNSPWSAIKLGIDLAGGSNLVYALDVKAAEKSKVEVSGDLMGKMVGAIIKRINPDGTKDVVVRQVGADRVEVIIPGADKQTVEDYKYKMTKLGSLEFAIVATPRNPKHQTIINKAQSSPSAIVRNREGKVIARWHPIKPLPNGEPDPSYSSAVTRQIVGKPDGFEELLVVVDEDETKHVTGQYLRSASPELGEDGSPAVGFLFNSDGARLFRRLTRQYKPLEDGFQYQLSILLDDLVQSAPAIITEIGARGTITGNFTQEEVQNLVNVLNAGALPVPLEKAPIQEYTIGALLGEATIQQGKTALMLASVAVLIFMLGFYGRYAGVIADVALLINMVLIVGTMAFIKASFTLPGLAGLVLTIGMAVDANVLIFERIREELGRGSSLRMAIQNGFSRAFTTIVDANVTTLITAVILYFIGTDQVKGFAVTLFIGIVMSMFAALYIGRLFFDILERKRWMTELKMRRVIGATHWDFINKRHIAAVVSLVLIAIGLVAFWNRGDENYDIDFRGGTMVSFRFTEKHDYQETKDALEEKFLANFNESGITLESLPGADGEDEGLAFKVRSTATNLEGVGEKEVEQAINEAFPGQLTRDKMEFGTIEPVAVEVVETETEETPAEENANQPERHAVVLSFSSDNESFNGLTFDTITRKLSEQLVDEEGNPKFTDEASLFAFDVIEGYEPQGSDNEVQRFEKIKLIADSALSQADLEDALKKVQMDMEENPAFSGVQRFEGRVASDAKFNALYAIGASLIAIIAYIWIRFQRITFGFAAVAALVHDVLCVIGLVALASYINSIFPGVLGFEDFKINLPMIAALLTIVGYSLNDTIVVFDRIREVRGKNPSLDETMVNTSLNQTLARTLLTSLTTLIVVVILYAVGGEGIHGFAFCLVVGVVVGTYSSIFVASPVLLFLMKWTEKRKATT</sequence>
<comment type="similarity">
    <text evidence="10">Belongs to the SecD/SecF family. SecF subfamily.</text>
</comment>
<dbReference type="NCBIfam" id="TIGR00966">
    <property type="entry name" value="transloc_SecF"/>
    <property type="match status" value="1"/>
</dbReference>
<dbReference type="InterPro" id="IPR005791">
    <property type="entry name" value="SecD"/>
</dbReference>
<feature type="transmembrane region" description="Helical" evidence="9">
    <location>
        <begin position="896"/>
        <end position="914"/>
    </location>
</feature>
<feature type="domain" description="SecDF P1 head subdomain" evidence="12">
    <location>
        <begin position="261"/>
        <end position="361"/>
    </location>
</feature>
<comment type="function">
    <text evidence="9">Part of the Sec protein translocase complex. Interacts with the SecYEG preprotein conducting channel. SecDF uses the proton motive force (PMF) to complete protein translocation after the ATP-dependent function of SecA.</text>
</comment>
<dbReference type="GO" id="GO:0065002">
    <property type="term" value="P:intracellular protein transmembrane transport"/>
    <property type="evidence" value="ECO:0007669"/>
    <property type="project" value="UniProtKB-UniRule"/>
</dbReference>
<evidence type="ECO:0000256" key="3">
    <source>
        <dbReference type="ARBA" id="ARBA00022475"/>
    </source>
</evidence>
<feature type="transmembrane region" description="Helical" evidence="9">
    <location>
        <begin position="940"/>
        <end position="961"/>
    </location>
</feature>
<dbReference type="HAMAP" id="MF_01463_B">
    <property type="entry name" value="SecD_B"/>
    <property type="match status" value="1"/>
</dbReference>
<feature type="transmembrane region" description="Helical" evidence="9">
    <location>
        <begin position="967"/>
        <end position="994"/>
    </location>
</feature>
<evidence type="ECO:0000259" key="12">
    <source>
        <dbReference type="Pfam" id="PF22599"/>
    </source>
</evidence>
<dbReference type="Gene3D" id="1.20.1640.10">
    <property type="entry name" value="Multidrug efflux transporter AcrB transmembrane domain"/>
    <property type="match status" value="2"/>
</dbReference>
<feature type="transmembrane region" description="Helical" evidence="9">
    <location>
        <begin position="436"/>
        <end position="457"/>
    </location>
</feature>
<evidence type="ECO:0000256" key="1">
    <source>
        <dbReference type="ARBA" id="ARBA00004651"/>
    </source>
</evidence>
<evidence type="ECO:0000256" key="2">
    <source>
        <dbReference type="ARBA" id="ARBA00022448"/>
    </source>
</evidence>
<dbReference type="Gene3D" id="3.30.1360.200">
    <property type="match status" value="1"/>
</dbReference>
<dbReference type="Proteomes" id="UP000319383">
    <property type="component" value="Chromosome"/>
</dbReference>
<dbReference type="PANTHER" id="PTHR30081:SF1">
    <property type="entry name" value="PROTEIN TRANSLOCASE SUBUNIT SECD"/>
    <property type="match status" value="1"/>
</dbReference>
<feature type="domain" description="Protein export membrane protein SecD/SecF C-terminal" evidence="11">
    <location>
        <begin position="367"/>
        <end position="530"/>
    </location>
</feature>
<dbReference type="SUPFAM" id="SSF82866">
    <property type="entry name" value="Multidrug efflux transporter AcrB transmembrane domain"/>
    <property type="match status" value="2"/>
</dbReference>
<keyword evidence="4 9" id="KW-0812">Transmembrane</keyword>
<dbReference type="KEGG" id="sdyn:Mal52_01820"/>
<keyword evidence="7 9" id="KW-0811">Translocation</keyword>
<dbReference type="GO" id="GO:0005886">
    <property type="term" value="C:plasma membrane"/>
    <property type="evidence" value="ECO:0007669"/>
    <property type="project" value="UniProtKB-SubCell"/>
</dbReference>
<proteinExistence type="inferred from homology"/>
<evidence type="ECO:0000256" key="4">
    <source>
        <dbReference type="ARBA" id="ARBA00022692"/>
    </source>
</evidence>
<feature type="transmembrane region" description="Helical" evidence="9">
    <location>
        <begin position="478"/>
        <end position="503"/>
    </location>
</feature>
<dbReference type="GO" id="GO:0006605">
    <property type="term" value="P:protein targeting"/>
    <property type="evidence" value="ECO:0007669"/>
    <property type="project" value="UniProtKB-UniRule"/>
</dbReference>
<accession>A0A517ZGX6</accession>
<dbReference type="RefSeq" id="WP_231962492.1">
    <property type="nucleotide sequence ID" value="NZ_CP036276.1"/>
</dbReference>
<dbReference type="EMBL" id="CP036276">
    <property type="protein sequence ID" value="QDU41728.1"/>
    <property type="molecule type" value="Genomic_DNA"/>
</dbReference>
<keyword evidence="5 9" id="KW-0653">Protein transport</keyword>
<dbReference type="HAMAP" id="MF_01464_B">
    <property type="entry name" value="SecF_B"/>
    <property type="match status" value="1"/>
</dbReference>
<dbReference type="GO" id="GO:0015450">
    <property type="term" value="F:protein-transporting ATPase activity"/>
    <property type="evidence" value="ECO:0007669"/>
    <property type="project" value="InterPro"/>
</dbReference>
<feature type="transmembrane region" description="Helical" evidence="9">
    <location>
        <begin position="851"/>
        <end position="876"/>
    </location>
</feature>
<comment type="subcellular location">
    <subcellularLocation>
        <location evidence="1 9">Cell membrane</location>
        <topology evidence="1 9">Multi-pass membrane protein</topology>
    </subcellularLocation>
</comment>
<evidence type="ECO:0000256" key="10">
    <source>
        <dbReference type="HAMAP-Rule" id="MF_01464"/>
    </source>
</evidence>
<organism evidence="13 14">
    <name type="scientific">Symmachiella dynata</name>
    <dbReference type="NCBI Taxonomy" id="2527995"/>
    <lineage>
        <taxon>Bacteria</taxon>
        <taxon>Pseudomonadati</taxon>
        <taxon>Planctomycetota</taxon>
        <taxon>Planctomycetia</taxon>
        <taxon>Planctomycetales</taxon>
        <taxon>Planctomycetaceae</taxon>
        <taxon>Symmachiella</taxon>
    </lineage>
</organism>
<feature type="domain" description="Protein export membrane protein SecD/SecF C-terminal" evidence="11">
    <location>
        <begin position="804"/>
        <end position="996"/>
    </location>
</feature>
<feature type="transmembrane region" description="Helical" evidence="9">
    <location>
        <begin position="65"/>
        <end position="84"/>
    </location>
</feature>
<comment type="subunit">
    <text evidence="10">Forms a complex with SecD. Part of the essential Sec protein translocation apparatus which comprises SecA, SecYEG and auxiliary proteins SecDF. Other proteins may also be involved.</text>
</comment>
<keyword evidence="8 9" id="KW-0472">Membrane</keyword>
<reference evidence="13 14" key="1">
    <citation type="submission" date="2019-02" db="EMBL/GenBank/DDBJ databases">
        <title>Deep-cultivation of Planctomycetes and their phenomic and genomic characterization uncovers novel biology.</title>
        <authorList>
            <person name="Wiegand S."/>
            <person name="Jogler M."/>
            <person name="Boedeker C."/>
            <person name="Pinto D."/>
            <person name="Vollmers J."/>
            <person name="Rivas-Marin E."/>
            <person name="Kohn T."/>
            <person name="Peeters S.H."/>
            <person name="Heuer A."/>
            <person name="Rast P."/>
            <person name="Oberbeckmann S."/>
            <person name="Bunk B."/>
            <person name="Jeske O."/>
            <person name="Meyerdierks A."/>
            <person name="Storesund J.E."/>
            <person name="Kallscheuer N."/>
            <person name="Luecker S."/>
            <person name="Lage O.M."/>
            <person name="Pohl T."/>
            <person name="Merkel B.J."/>
            <person name="Hornburger P."/>
            <person name="Mueller R.-W."/>
            <person name="Bruemmer F."/>
            <person name="Labrenz M."/>
            <person name="Spormann A.M."/>
            <person name="Op den Camp H."/>
            <person name="Overmann J."/>
            <person name="Amann R."/>
            <person name="Jetten M.S.M."/>
            <person name="Mascher T."/>
            <person name="Medema M.H."/>
            <person name="Devos D.P."/>
            <person name="Kaster A.-K."/>
            <person name="Ovreas L."/>
            <person name="Rohde M."/>
            <person name="Galperin M.Y."/>
            <person name="Jogler C."/>
        </authorList>
    </citation>
    <scope>NUCLEOTIDE SEQUENCE [LARGE SCALE GENOMIC DNA]</scope>
    <source>
        <strain evidence="13 14">Mal52</strain>
    </source>
</reference>
<dbReference type="Gene3D" id="3.30.70.3220">
    <property type="match status" value="1"/>
</dbReference>
<gene>
    <name evidence="9" type="primary">secD</name>
    <name evidence="10" type="synonym">secF</name>
    <name evidence="13" type="ORF">Mal52_01820</name>
</gene>
<dbReference type="FunFam" id="1.20.1640.10:FF:000004">
    <property type="entry name" value="Protein translocase subunit SecD"/>
    <property type="match status" value="1"/>
</dbReference>
<feature type="transmembrane region" description="Helical" evidence="9">
    <location>
        <begin position="827"/>
        <end position="844"/>
    </location>
</feature>
<dbReference type="AlphaFoldDB" id="A0A517ZGX6"/>
<keyword evidence="3 9" id="KW-1003">Cell membrane</keyword>
<feature type="transmembrane region" description="Helical" evidence="9">
    <location>
        <begin position="564"/>
        <end position="581"/>
    </location>
</feature>
<evidence type="ECO:0000256" key="5">
    <source>
        <dbReference type="ARBA" id="ARBA00022927"/>
    </source>
</evidence>
<dbReference type="InterPro" id="IPR054384">
    <property type="entry name" value="SecDF_P1_head"/>
</dbReference>
<feature type="transmembrane region" description="Helical" evidence="9">
    <location>
        <begin position="387"/>
        <end position="404"/>
    </location>
</feature>
<dbReference type="InterPro" id="IPR005665">
    <property type="entry name" value="SecF_bac"/>
</dbReference>
<keyword evidence="6 9" id="KW-1133">Transmembrane helix</keyword>
<comment type="similarity">
    <text evidence="9">Belongs to the SecD/SecF family. SecD subfamily.</text>
</comment>
<dbReference type="InterPro" id="IPR022813">
    <property type="entry name" value="SecD/SecF_arch_bac"/>
</dbReference>
<dbReference type="Pfam" id="PF02355">
    <property type="entry name" value="SecD_SecF_C"/>
    <property type="match status" value="2"/>
</dbReference>